<evidence type="ECO:0000256" key="1">
    <source>
        <dbReference type="SAM" id="MobiDB-lite"/>
    </source>
</evidence>
<feature type="compositionally biased region" description="Acidic residues" evidence="1">
    <location>
        <begin position="263"/>
        <end position="272"/>
    </location>
</feature>
<reference evidence="2" key="1">
    <citation type="submission" date="2011-11" db="EMBL/GenBank/DDBJ databases">
        <title>The Genome Sequence of Fusarium oxysporum Cotton.</title>
        <authorList>
            <consortium name="The Broad Institute Genome Sequencing Platform"/>
            <person name="Ma L.-J."/>
            <person name="Gale L.R."/>
            <person name="Schwartz D.C."/>
            <person name="Zhou S."/>
            <person name="Corby-Kistler H."/>
            <person name="Young S.K."/>
            <person name="Zeng Q."/>
            <person name="Gargeya S."/>
            <person name="Fitzgerald M."/>
            <person name="Haas B."/>
            <person name="Abouelleil A."/>
            <person name="Alvarado L."/>
            <person name="Arachchi H.M."/>
            <person name="Berlin A."/>
            <person name="Brown A."/>
            <person name="Chapman S.B."/>
            <person name="Chen Z."/>
            <person name="Dunbar C."/>
            <person name="Freedman E."/>
            <person name="Gearin G."/>
            <person name="Goldberg J."/>
            <person name="Griggs A."/>
            <person name="Gujja S."/>
            <person name="Heiman D."/>
            <person name="Howarth C."/>
            <person name="Larson L."/>
            <person name="Lui A."/>
            <person name="MacDonald P.J.P."/>
            <person name="Montmayeur A."/>
            <person name="Murphy C."/>
            <person name="Neiman D."/>
            <person name="Pearson M."/>
            <person name="Priest M."/>
            <person name="Roberts A."/>
            <person name="Saif S."/>
            <person name="Shea T."/>
            <person name="Shenoy N."/>
            <person name="Sisk P."/>
            <person name="Stolte C."/>
            <person name="Sykes S."/>
            <person name="Wortman J."/>
            <person name="Nusbaum C."/>
            <person name="Birren B."/>
        </authorList>
    </citation>
    <scope>NUCLEOTIDE SEQUENCE [LARGE SCALE GENOMIC DNA]</scope>
    <source>
        <strain evidence="2">25433</strain>
    </source>
</reference>
<proteinExistence type="predicted"/>
<dbReference type="EMBL" id="JH658090">
    <property type="protein sequence ID" value="EXM14053.1"/>
    <property type="molecule type" value="Genomic_DNA"/>
</dbReference>
<reference evidence="2" key="2">
    <citation type="submission" date="2012-05" db="EMBL/GenBank/DDBJ databases">
        <title>The Genome Annotation of Fusarium oxysporum Cotton.</title>
        <authorList>
            <consortium name="The Broad Institute Genomics Platform"/>
            <person name="Ma L.-J."/>
            <person name="Corby-Kistler H."/>
            <person name="Broz K."/>
            <person name="Gale L.R."/>
            <person name="Jonkers W."/>
            <person name="O'Donnell K."/>
            <person name="Ploetz R."/>
            <person name="Steinberg C."/>
            <person name="Schwartz D.C."/>
            <person name="VanEtten H."/>
            <person name="Zhou S."/>
            <person name="Young S.K."/>
            <person name="Zeng Q."/>
            <person name="Gargeya S."/>
            <person name="Fitzgerald M."/>
            <person name="Abouelleil A."/>
            <person name="Alvarado L."/>
            <person name="Chapman S.B."/>
            <person name="Gainer-Dewar J."/>
            <person name="Goldberg J."/>
            <person name="Griggs A."/>
            <person name="Gujja S."/>
            <person name="Hansen M."/>
            <person name="Howarth C."/>
            <person name="Imamovic A."/>
            <person name="Ireland A."/>
            <person name="Larimer J."/>
            <person name="McCowan C."/>
            <person name="Murphy C."/>
            <person name="Pearson M."/>
            <person name="Poon T.W."/>
            <person name="Priest M."/>
            <person name="Roberts A."/>
            <person name="Saif S."/>
            <person name="Shea T."/>
            <person name="Sykes S."/>
            <person name="Wortman J."/>
            <person name="Nusbaum C."/>
            <person name="Birren B."/>
        </authorList>
    </citation>
    <scope>NUCLEOTIDE SEQUENCE</scope>
    <source>
        <strain evidence="2">25433</strain>
    </source>
</reference>
<dbReference type="HOGENOM" id="CLU_001104_5_0_1"/>
<gene>
    <name evidence="2" type="ORF">FOTG_17521</name>
</gene>
<name>X0KKI8_FUSOX</name>
<evidence type="ECO:0000313" key="2">
    <source>
        <dbReference type="EMBL" id="EXM14053.1"/>
    </source>
</evidence>
<dbReference type="Proteomes" id="UP000030701">
    <property type="component" value="Unassembled WGS sequence"/>
</dbReference>
<protein>
    <submittedName>
        <fullName evidence="2">Uncharacterized protein</fullName>
    </submittedName>
</protein>
<dbReference type="AlphaFoldDB" id="X0KKI8"/>
<feature type="region of interest" description="Disordered" evidence="1">
    <location>
        <begin position="235"/>
        <end position="272"/>
    </location>
</feature>
<organism evidence="2">
    <name type="scientific">Fusarium oxysporum f. sp. vasinfectum 25433</name>
    <dbReference type="NCBI Taxonomy" id="1089449"/>
    <lineage>
        <taxon>Eukaryota</taxon>
        <taxon>Fungi</taxon>
        <taxon>Dikarya</taxon>
        <taxon>Ascomycota</taxon>
        <taxon>Pezizomycotina</taxon>
        <taxon>Sordariomycetes</taxon>
        <taxon>Hypocreomycetidae</taxon>
        <taxon>Hypocreales</taxon>
        <taxon>Nectriaceae</taxon>
        <taxon>Fusarium</taxon>
        <taxon>Fusarium oxysporum species complex</taxon>
    </lineage>
</organism>
<accession>X0KKI8</accession>
<sequence length="745" mass="84811">MLQTLCRAPHVRYWIVETVRTRCGSRGSSRSSRSSSREGSGGVDAGLLKLIRSCEKELGKAAAERRRKVEVPGGVDQESRWVQFMKWAAHLQGKDKLALHRAGMSPIPKTSEQKLWKQEARDANASLRALVESFRRELARGLERLDRVPDETLKWLGSIDATKPVTKPFGHKQEAATMERYSADWERYLCYCARVWPLGRDKAREEHGIRFTDEQWGHLADVIRQLDIVADYNKRREEDQSQRRRQPQQQQHQKSNSNREAEAEADSDTDFDSDVNSDVAALDQAVCRFCISSIKQKLGRKQYRNPLLHFTAVLGIKEDGNWVPAHSHTRFLAGFLWCGRVLMLEHFFEDDPYDSEDSACETSFAAIERFHKGHHEWLTSGSYSPFGTIIRWMTYGRGYRNHEEGQARLWWDSDGKTINYLGESITVAGFQSTAQAVLQEAEDWLDKLMGGRWKKGELQQTVRLRDIADSLVYEGPGQSFATNRKNAWLQPGAEKLADIMGKRLWKMTNAGDGSKRYTCRRGAVIEYLGWLKLFRTKMYPATHIWGGQPGRGPEVATLKHCDIEQLPKNIFVFDGQVVIITDRDKSKGLSGGTGGRKVARFLPERLSRMMVAYIAWLLPFEKVLHRLAGIRGPSDSLDPWIWKSAEKGIWDMAILSKQLALVSGVEIGARLMVSSYRHVAVEMGRKIKGLIIRQIDLEAAEADSDNEVADLITGERRRQPRVEYVWDSQATHGSRIARGHYGVNL</sequence>
<dbReference type="OrthoDB" id="3943268at2759"/>